<accession>A0A645C248</accession>
<dbReference type="EMBL" id="VSSQ01024272">
    <property type="protein sequence ID" value="MPM71689.1"/>
    <property type="molecule type" value="Genomic_DNA"/>
</dbReference>
<evidence type="ECO:0000313" key="1">
    <source>
        <dbReference type="EMBL" id="MPM71689.1"/>
    </source>
</evidence>
<dbReference type="AlphaFoldDB" id="A0A645C248"/>
<sequence length="257" mass="29156">MIKIVAVAHDKKRLAFLYQALLLVNGNLTSETATIVMISSSGNCKAEDIMKMNEKNRTDFEFEFFDDTYFDFGGYSAGFEKIDSSVEGCIFINDTISNKHRSSHLMKLFSEKINKSLNFSMGGSILVGPYGKSEFSFSSGLMDEYVPTYLFYLNSSAFINLKNIYSKINIIKNCVDNGFDVDTEFSVYRGFAGLHASQISSRFKDRDKMNRKLVTAIVERCISVDAKKDGIIWFCDLGVKNKMRILFQKKIGILFSR</sequence>
<name>A0A645C248_9ZZZZ</name>
<comment type="caution">
    <text evidence="1">The sequence shown here is derived from an EMBL/GenBank/DDBJ whole genome shotgun (WGS) entry which is preliminary data.</text>
</comment>
<organism evidence="1">
    <name type="scientific">bioreactor metagenome</name>
    <dbReference type="NCBI Taxonomy" id="1076179"/>
    <lineage>
        <taxon>unclassified sequences</taxon>
        <taxon>metagenomes</taxon>
        <taxon>ecological metagenomes</taxon>
    </lineage>
</organism>
<proteinExistence type="predicted"/>
<protein>
    <submittedName>
        <fullName evidence="1">Uncharacterized protein</fullName>
    </submittedName>
</protein>
<gene>
    <name evidence="1" type="ORF">SDC9_118659</name>
</gene>
<reference evidence="1" key="1">
    <citation type="submission" date="2019-08" db="EMBL/GenBank/DDBJ databases">
        <authorList>
            <person name="Kucharzyk K."/>
            <person name="Murdoch R.W."/>
            <person name="Higgins S."/>
            <person name="Loffler F."/>
        </authorList>
    </citation>
    <scope>NUCLEOTIDE SEQUENCE</scope>
</reference>